<protein>
    <submittedName>
        <fullName evidence="1">Uncharacterized protein</fullName>
    </submittedName>
</protein>
<dbReference type="EMBL" id="BJYG01000037">
    <property type="protein sequence ID" value="GEN64261.1"/>
    <property type="molecule type" value="Genomic_DNA"/>
</dbReference>
<evidence type="ECO:0000313" key="2">
    <source>
        <dbReference type="Proteomes" id="UP000321746"/>
    </source>
</evidence>
<accession>A0A511XMT9</accession>
<organism evidence="1 2">
    <name type="scientific">Acetobacter oeni</name>
    <dbReference type="NCBI Taxonomy" id="304077"/>
    <lineage>
        <taxon>Bacteria</taxon>
        <taxon>Pseudomonadati</taxon>
        <taxon>Pseudomonadota</taxon>
        <taxon>Alphaproteobacteria</taxon>
        <taxon>Acetobacterales</taxon>
        <taxon>Acetobacteraceae</taxon>
        <taxon>Acetobacter</taxon>
    </lineage>
</organism>
<keyword evidence="2" id="KW-1185">Reference proteome</keyword>
<dbReference type="AlphaFoldDB" id="A0A511XMT9"/>
<proteinExistence type="predicted"/>
<name>A0A511XMT9_9PROT</name>
<gene>
    <name evidence="1" type="ORF">AOE01nite_24850</name>
</gene>
<comment type="caution">
    <text evidence="1">The sequence shown here is derived from an EMBL/GenBank/DDBJ whole genome shotgun (WGS) entry which is preliminary data.</text>
</comment>
<evidence type="ECO:0000313" key="1">
    <source>
        <dbReference type="EMBL" id="GEN64261.1"/>
    </source>
</evidence>
<sequence>MIAAYAGYLAGEYNVAADIYNHASCSTISSAVQNVCTDTRLGYTEGLSMTVAQATSLLNTVVSSIKSAVTLNGCGMVSGMSTVTFPPNGTGTLG</sequence>
<reference evidence="1 2" key="1">
    <citation type="submission" date="2019-07" db="EMBL/GenBank/DDBJ databases">
        <title>Whole genome shotgun sequence of Acetobacter oeni NBRC 105207.</title>
        <authorList>
            <person name="Hosoyama A."/>
            <person name="Uohara A."/>
            <person name="Ohji S."/>
            <person name="Ichikawa N."/>
        </authorList>
    </citation>
    <scope>NUCLEOTIDE SEQUENCE [LARGE SCALE GENOMIC DNA]</scope>
    <source>
        <strain evidence="1 2">NBRC 105207</strain>
    </source>
</reference>
<dbReference type="Proteomes" id="UP000321746">
    <property type="component" value="Unassembled WGS sequence"/>
</dbReference>